<accession>A0A6P2XQX9</accession>
<evidence type="ECO:0000313" key="2">
    <source>
        <dbReference type="Proteomes" id="UP000494109"/>
    </source>
</evidence>
<dbReference type="EMBL" id="CABVQS010000009">
    <property type="protein sequence ID" value="VWD10595.1"/>
    <property type="molecule type" value="Genomic_DNA"/>
</dbReference>
<sequence>MAKPRKGVSKTKKAPPEMNEMVEALLSMASNAPSYTFEDQASEAKLYEIVVLAEVLDTYPGSVSAVSPGMVAKFKLAGAPAKANKGKFTFFELSRGNAPEGEVWLSVEVSTLSCYRAGGPDDALSSRHEIDVGVFVPLPTDSYPSFAQLVAGFSCKHMNASKAHVRELLGLRRETAVLGGPIPSRAPWLVAGGLPANPASPLILISSDAGVLEYACPIDELGAYVDYVCFN</sequence>
<protein>
    <submittedName>
        <fullName evidence="1">Uncharacterized protein</fullName>
    </submittedName>
</protein>
<organism evidence="1 2">
    <name type="scientific">Burkholderia contaminans</name>
    <dbReference type="NCBI Taxonomy" id="488447"/>
    <lineage>
        <taxon>Bacteria</taxon>
        <taxon>Pseudomonadati</taxon>
        <taxon>Pseudomonadota</taxon>
        <taxon>Betaproteobacteria</taxon>
        <taxon>Burkholderiales</taxon>
        <taxon>Burkholderiaceae</taxon>
        <taxon>Burkholderia</taxon>
        <taxon>Burkholderia cepacia complex</taxon>
    </lineage>
</organism>
<dbReference type="AlphaFoldDB" id="A0A6P2XQX9"/>
<dbReference type="Proteomes" id="UP000494109">
    <property type="component" value="Unassembled WGS sequence"/>
</dbReference>
<name>A0A6P2XQX9_9BURK</name>
<reference evidence="1 2" key="1">
    <citation type="submission" date="2019-09" db="EMBL/GenBank/DDBJ databases">
        <authorList>
            <person name="Depoorter E."/>
        </authorList>
    </citation>
    <scope>NUCLEOTIDE SEQUENCE [LARGE SCALE GENOMIC DNA]</scope>
    <source>
        <strain evidence="1">R-71033</strain>
    </source>
</reference>
<evidence type="ECO:0000313" key="1">
    <source>
        <dbReference type="EMBL" id="VWD10595.1"/>
    </source>
</evidence>
<gene>
    <name evidence="1" type="ORF">BCO71033_02429</name>
</gene>
<proteinExistence type="predicted"/>
<dbReference type="RefSeq" id="WP_174944892.1">
    <property type="nucleotide sequence ID" value="NZ_CABVQS010000009.1"/>
</dbReference>